<gene>
    <name evidence="3" type="ORF">PR048_001637</name>
</gene>
<comment type="caution">
    <text evidence="3">The sequence shown here is derived from an EMBL/GenBank/DDBJ whole genome shotgun (WGS) entry which is preliminary data.</text>
</comment>
<dbReference type="Proteomes" id="UP001159363">
    <property type="component" value="Chromosome 1"/>
</dbReference>
<proteinExistence type="predicted"/>
<feature type="region of interest" description="Disordered" evidence="1">
    <location>
        <begin position="1295"/>
        <end position="1324"/>
    </location>
</feature>
<reference evidence="3 4" key="1">
    <citation type="submission" date="2023-02" db="EMBL/GenBank/DDBJ databases">
        <title>LHISI_Scaffold_Assembly.</title>
        <authorList>
            <person name="Stuart O.P."/>
            <person name="Cleave R."/>
            <person name="Magrath M.J.L."/>
            <person name="Mikheyev A.S."/>
        </authorList>
    </citation>
    <scope>NUCLEOTIDE SEQUENCE [LARGE SCALE GENOMIC DNA]</scope>
    <source>
        <strain evidence="3">Daus_M_001</strain>
        <tissue evidence="3">Leg muscle</tissue>
    </source>
</reference>
<feature type="compositionally biased region" description="Polar residues" evidence="1">
    <location>
        <begin position="1183"/>
        <end position="1192"/>
    </location>
</feature>
<feature type="region of interest" description="Disordered" evidence="1">
    <location>
        <begin position="1173"/>
        <end position="1208"/>
    </location>
</feature>
<organism evidence="3 4">
    <name type="scientific">Dryococelus australis</name>
    <dbReference type="NCBI Taxonomy" id="614101"/>
    <lineage>
        <taxon>Eukaryota</taxon>
        <taxon>Metazoa</taxon>
        <taxon>Ecdysozoa</taxon>
        <taxon>Arthropoda</taxon>
        <taxon>Hexapoda</taxon>
        <taxon>Insecta</taxon>
        <taxon>Pterygota</taxon>
        <taxon>Neoptera</taxon>
        <taxon>Polyneoptera</taxon>
        <taxon>Phasmatodea</taxon>
        <taxon>Verophasmatodea</taxon>
        <taxon>Anareolatae</taxon>
        <taxon>Phasmatidae</taxon>
        <taxon>Eurycanthinae</taxon>
        <taxon>Dryococelus</taxon>
    </lineage>
</organism>
<feature type="compositionally biased region" description="Polar residues" evidence="1">
    <location>
        <begin position="1313"/>
        <end position="1324"/>
    </location>
</feature>
<dbReference type="PANTHER" id="PTHR47018:SF3">
    <property type="entry name" value="MYCBP-ASSOCIATED PROTEIN"/>
    <property type="match status" value="1"/>
</dbReference>
<sequence>MLKIQTEETVVTVGKAVCNLELLNIVKHGITIRKYTSKPYMDMNGIHKTYKSLLSQRGIPFNKERNFKPYLKDLMLTTISGINFVRYGSKPEEVFSSSTIRVIVGDNGCKNDTGSEMEFHFRISEPIEKSDVAPLYDRSPTDLPVLQTILSHTQKTNSQLIGEGKTPIIALDGELFSRAVEMENYKDIAIFRLGSLHIIMASLKCLGKYIEGSGTDLAWELIGMYGPSVIQQILEGRHVYKGIEAHLTTLTAVFTLFVKEVSNGSWKQHLDSQEEMCVYFHAHDQLNYARWAPLYIADMSELESMDPEAFNFLDNRNFVISYSDVPFTALDTDHAIEHKKKMKARRGGFVGITGNPKALNKYFIIAPVLSSTVEESKAYAVIDSTQRSSLHHESFIKGEKNLVEIFVEKIAVLTYDCDVRFLFDNYIEGSMKDKTRQKRAGKYDFVHYHVTDSTKISSLKKFLLHVKTTAELTIYLSEKLIDYYKCSNKDVLIAFESKYVSYQPLHNVVAMQDMQQEIAQKDQQTVLDVYSLDTDVFVLLIGSYPPLPPMTTLSRGKDKLSIQENYCRLGKHRAEALSFDWPCKAFMESDHNILQAFYSYGTDTEIPEDINRQMEINVCRLYRPCKCDIESIPELRWYLSANLVKKVENFLPQWDINSAHQKSLLLPFHTDEDFVLCGILEVNMSDMRSSEETSQQTVDEKQTCCYCEKEYLDKGKLHSHKPVMHVARWRILASHRHAILENKGVGVGCLLEVVPSLNNSSYSYSFFVSWRRVSTRHRATHLYQEKRLSRDTEARGAWPEQQSAAIFKWWTAQLKYVCFTKAGGPAYSMVAVSYVLYAFTDAQFDSNWDPVVGYEPFIELCIVTTLDFSRRSASSHRHAGNEISLQVPISAHHRKNYRATPRHVSITLGATVCTIRTHAISSLCALIPRTNGRHRLNLIGGRDCCSDEVDGKRRKTNLRRLTGMQRSCRVPMVLGDQSPMQAPIVIPLVSGLIEARYRRQDCKPIQSLARRGDESVDAHVSVAPSVTTLLGLKHAKFLHPGGHLNGVSTAIRNHLGSMGHQSMGSMGLGSMGQSCKGWSNNRSQLSTFGVTMIIGERRSLEETDEDINALNCRGLRPRDHNTQLAALSNIQYIAPYSATQLPTETARRVDADARYLQMLAACRNVSMEQRRGKCEMPEKTHRSTVPSSSIPTCENPGVTPSGIEHSSPRWESNHITAASVEDPPLRTVEFPRQVSRPPVHSHLVRLGLANSRRLQFVLALGQKAFAKDYWPVDRCVCRIISRVRRACDASQVSPLSTIPQKGAGGGGGAMSASPRTAHNGSSLPMSSQAISHWIQITGSCRSGDWYTMTQPPLRELLIQVDSEYVDVTNGKAMSSNSGSRSYARVSTICKYQGLRWLSGLLACRLPPRRTRSKPRPGHRIFACGKRAGQCLWLTGYLTDLPFPWPFRYCSILTSTTLTRFQYLAVKNRPNLFIHFTHLQIL</sequence>
<evidence type="ECO:0000313" key="4">
    <source>
        <dbReference type="Proteomes" id="UP001159363"/>
    </source>
</evidence>
<feature type="domain" description="C2H2-type" evidence="2">
    <location>
        <begin position="704"/>
        <end position="725"/>
    </location>
</feature>
<keyword evidence="4" id="KW-1185">Reference proteome</keyword>
<dbReference type="PROSITE" id="PS00028">
    <property type="entry name" value="ZINC_FINGER_C2H2_1"/>
    <property type="match status" value="1"/>
</dbReference>
<dbReference type="PANTHER" id="PTHR47018">
    <property type="entry name" value="CXC DOMAIN-CONTAINING PROTEIN-RELATED"/>
    <property type="match status" value="1"/>
</dbReference>
<evidence type="ECO:0000256" key="1">
    <source>
        <dbReference type="SAM" id="MobiDB-lite"/>
    </source>
</evidence>
<name>A0ABQ9IHX4_9NEOP</name>
<accession>A0ABQ9IHX4</accession>
<dbReference type="InterPro" id="IPR013087">
    <property type="entry name" value="Znf_C2H2_type"/>
</dbReference>
<evidence type="ECO:0000259" key="2">
    <source>
        <dbReference type="PROSITE" id="PS00028"/>
    </source>
</evidence>
<dbReference type="EMBL" id="JARBHB010000001">
    <property type="protein sequence ID" value="KAJ8896293.1"/>
    <property type="molecule type" value="Genomic_DNA"/>
</dbReference>
<evidence type="ECO:0000313" key="3">
    <source>
        <dbReference type="EMBL" id="KAJ8896293.1"/>
    </source>
</evidence>
<protein>
    <recommendedName>
        <fullName evidence="2">C2H2-type domain-containing protein</fullName>
    </recommendedName>
</protein>